<accession>A0A2S9JUP3</accession>
<dbReference type="AlphaFoldDB" id="A0A2S9JUP3"/>
<name>A0A2S9JUP3_9SPHI</name>
<organism evidence="2 3">
    <name type="scientific">Sphingobacterium gobiense</name>
    <dbReference type="NCBI Taxonomy" id="1382456"/>
    <lineage>
        <taxon>Bacteria</taxon>
        <taxon>Pseudomonadati</taxon>
        <taxon>Bacteroidota</taxon>
        <taxon>Sphingobacteriia</taxon>
        <taxon>Sphingobacteriales</taxon>
        <taxon>Sphingobacteriaceae</taxon>
        <taxon>Sphingobacterium</taxon>
    </lineage>
</organism>
<comment type="caution">
    <text evidence="2">The sequence shown here is derived from an EMBL/GenBank/DDBJ whole genome shotgun (WGS) entry which is preliminary data.</text>
</comment>
<feature type="compositionally biased region" description="Basic and acidic residues" evidence="1">
    <location>
        <begin position="25"/>
        <end position="47"/>
    </location>
</feature>
<evidence type="ECO:0000313" key="3">
    <source>
        <dbReference type="Proteomes" id="UP000238642"/>
    </source>
</evidence>
<reference evidence="2 3" key="1">
    <citation type="submission" date="2018-02" db="EMBL/GenBank/DDBJ databases">
        <title>The draft genome of Sphingobacterium gobiense H7.</title>
        <authorList>
            <person name="Li L."/>
            <person name="Liu L."/>
            <person name="Zhang X."/>
            <person name="Wang T."/>
            <person name="Liang L."/>
        </authorList>
    </citation>
    <scope>NUCLEOTIDE SEQUENCE [LARGE SCALE GENOMIC DNA]</scope>
    <source>
        <strain evidence="2 3">ACCC 05757</strain>
    </source>
</reference>
<evidence type="ECO:0000313" key="2">
    <source>
        <dbReference type="EMBL" id="PRD57004.1"/>
    </source>
</evidence>
<proteinExistence type="predicted"/>
<dbReference type="RefSeq" id="WP_105724372.1">
    <property type="nucleotide sequence ID" value="NZ_PVBS01000001.1"/>
</dbReference>
<gene>
    <name evidence="2" type="ORF">C5749_07290</name>
</gene>
<keyword evidence="3" id="KW-1185">Reference proteome</keyword>
<protein>
    <submittedName>
        <fullName evidence="2">Uncharacterized protein</fullName>
    </submittedName>
</protein>
<dbReference type="Proteomes" id="UP000238642">
    <property type="component" value="Unassembled WGS sequence"/>
</dbReference>
<dbReference type="EMBL" id="PVBS01000001">
    <property type="protein sequence ID" value="PRD57004.1"/>
    <property type="molecule type" value="Genomic_DNA"/>
</dbReference>
<evidence type="ECO:0000256" key="1">
    <source>
        <dbReference type="SAM" id="MobiDB-lite"/>
    </source>
</evidence>
<sequence length="77" mass="8898">MNHERKESEEPYSLSKTKPELINSLKEREIKSESNDDAPRNDEERSAELQQTILAESDMAKHAHRVAVNYAKSLLLF</sequence>
<feature type="region of interest" description="Disordered" evidence="1">
    <location>
        <begin position="1"/>
        <end position="47"/>
    </location>
</feature>